<dbReference type="Gene3D" id="1.25.40.10">
    <property type="entry name" value="Tetratricopeptide repeat domain"/>
    <property type="match status" value="17"/>
</dbReference>
<dbReference type="PROSITE" id="PS50293">
    <property type="entry name" value="TPR_REGION"/>
    <property type="match status" value="1"/>
</dbReference>
<sequence length="4177" mass="473952">MNRENQVQEYVAQLEANPYDLAPVGRLEEAFGSTEELAELVAIFEERAQGSASRDAAARLYLEAARMAGGRLNDLERSVELLSHSLTVGEDTLVSVEAYLFQLALQDDADQLQSFFAEALEHDTDGGYQSRLYQRMGSILEDFVGDLEQADTAYKWALDLDPNNVIALWSRQVLARKQAAWEKLATLMIEEIEQTADPLRQSALSLTVGEIYRDYLDSADSARQCFVFAWEQDPTNTEALQAAVALGFEPEGVELDAIEEISAVEEVEAEAAPMTMELDDSLMLEEIEPEPVSEEIPELPVEAAEAAPMTMELDESLMLEEVEAEPVADNLPDLPVEALDAEADSEVEALEAADEVEELEELEALEASEAEEDEALEAAEVEDIEDVEVADDVDEHEEVVEEMEALDASDEDEEALEAADEVDELEALVEAEELDDAEALEASEDDEAAELEAADASEELEELEAMEEFEVVADEAPASASRDWRDRFAAMVERAEDAGGEEGLRLLVRAARLQARHTTDASEGVALFERALAADQGLEYYKRVSYLYADNDFWSGALAAVESSGVEGGGALRARIALYELSDVEMARSIAEEVNDEAVLDALSDLEEAQSNWRKFQRSLEQRHADLDADERALKVYLRMADLAAALNEPDKEIDALRRLERQVDAEQVKSRLKILYKRAGKWPMYVDLVKQEVEGLGDDRVEDKVDLLYEVIRVYREEMNQDRMAINIYKEILALAPEDLDAIDQLIELYGDMNMSSDLINMLQTKAEIVPTAEQKVEIYSQIATLFIEKFRNQAEAIKAYEQVLEIEPYNSDAITFLKEMYEKRRDWESLIEVSKREIETFDSDEARAEGLKEVARLATDKLRKPEVATELWLEVREVAPADADALDALETLYEKNRDYEALAEILELKVAQSDDAAESMKLYQKLGMLYADRLEDSQRATEAWKGALALDPDDLKARKALERLYIDNRQWDELEAFYAESDAYSDLVRILGTLSGTIKEDDVKIELLLRSARIWREELDDTNRAERELERVLQLDAENEAAAAQLAPIYEEAGDAEKLKSALEIVLSHCEEPAERKALQLKLARLHRDSLGDVDGAFARFSQAFLEVPAELDVVAELEATAGEAGEWSTLVEHYRQALDADLDEAQVLEVRALLGRVLSEELGDLDAALEQFQAVLDVEEDNLRALEAMERIYFASARWDDLMQVYRHRLELEDDRDARVQILQGMARIAEVEASDVVTAIARHNEALELDPHNFTSLAELHRLYAQEEEYADLADVIRKEIDLVERRARLKSRRYATNLVDIEALIGEGAPQERSMFGEGFAGGDDVDDVLADLSDDSVAQEIAAESGDEDSAVDAVEAAQEEAIEEIEDLDAIDLGAPAYYTEDDVEFLSALRFELGLVCLDHLGEVEEAVAALAKVVLWRPDHAEACEALERLLDDELFKAGVATILEPVYEIHGRWEDLVGSLSIQAQAADDAEASRELERRAGDVLLHELGEGARAFERYARVIASDPADASAREQLYRIAHELELWDAFVEAYEAVLPEIEDDELRVGYFFVLATVNAERREAYDEARRNLEEVLLIDAGSARALDDLEELFITTEAWRDLLEVFDRKIEQTEDAADAEALKFRKAQVWETLLEDAHQAIAIYLEILEDAPENLRAYAELDRIYEAEAMWNELASNLEQELELVDEEAQLPIKNRLAALVEAQLGDASRAVDLYEEVLTADADNMAANAAMEVLMMQEGAPRARISKILEPIYTERGDAARQVTALEVQVEVSQDPDERVALLHRIAALHEGELQDIASAFVTYARALRDDVANEATLDNLYRIGEATQSFEELVQVFEQEAEYQTDPDVKRDMMRRAAAIYIEPLAELDRATVHLHAVLDLFPADLETVEELETIYRHTQEWSELVQILVTKSELVEDLDERKDLLHQAGTLFEDILSGPDEAVEVYHRALAIDEADRHAIDRLEVLYTEMERWHDLLDIYQRKLDLADDDAARKDLLYVMGAIYQEHLQQPDDAIDTYRRVLDLDASEKNALEKLDELFEATEQWHELLETLEQQLQLSPYAEEIETLKYRSGRLWEVQLGDALRAVEVYQDVLSQNPEHQPSIEALEGLVERNEQSVEAAQVLQPLYREAGQWEKLVWVYRLLIDATEDPDRRIELYKEVGPIVEQQMGDAAEAFTTYVEALNVDAGRVEIVDTLERLASQLGAWDVLIEQIDQRLVSVTDFEVATALHLRVARIFEEELDQPQQAITRYTRVLEIEPEQNDAILALDRLYQREGEWANLAEILRTRIFSSEDPAEALELRLRLGLLYQAALDDAENAISTYQEVLLEEPDNAQAIDNLEQMFMEGRQVQRISDILEPYYLEKGQHEKLVEIYLQRLEMLEDPIERYELLTQVARIFLDPLQDFGRAMQAYGAALVERPDDEMAIAEIERLAEQTLDWGAAASFYADALESPQITDDAALGLWLRVATILDARLEQFEDAEMAYLKGLELDPTHAEALAALDRIYLAQARWADLAGVLERRVEGTYDELEVVELNFRLAQVFAEQLTDYDQAVSTYERILSIQPDHEQALANLEQIHTALQSWEPLFDVLERRSQLTHDPDEQADYQARMARIAEDMLGRTDDAVDLWERASELRPDDRMALGELRRLYLDGERWDDLVGVLRREVELSQDPDEQLNLYESLGTIYGEYLNDEIQAQDAWTAVLGLDGRHLPALEALHDIATRQADYQQQAEMVERLIAHEQVAHERKLDLWVELGRVQGDMLMNPDAAIDAWKNVLGLDPGHDQALDELEGLYLQESRWEEAAQVLELKADRMQDAEQQIELLTRVAEIWETKLLDRDRAVQYHRAVLEIDPMRMSASRALEAIFLEQGTSEGFEQLAGVYLDRAEMVGDDVFERVENLRNAARIFEENLMQPENSLVVLLSAFGPETMSDEALIADIERLARQTGLWEEAVSRFGDVLRAIDDSPQAAELHRLVGQWRAIELNQPDEAVYHLQRALAINPDSIEILEMLEGLYRRLAAWPELAQVLRTQVDLVGEPDSRIELWRKLGELSEMQLGEVDQAVEAYREILVIDPTDILAMESLERVFETFERWEELVAVLEQKAGATYDPDAIVAIKSRAAELWEVQLGDIGQAIMAYRDVLTVDQTHAPTLEALERLYTQSGQWDELVDVLEQRLALTHEPDAQVTIYGKMAGVFEGQFGDMERAVESYNHILMVDVENVTAIENLERLYMALERWFELVDVLQRHIELSQRGDEKVALYTELGRVQRDQVRDPHSAIEAFNAALGLEPINPQLWSELAQLHESTSNWESAVEAYNRLADQLEDPAGRVDVYFRAGQLMESQLHDHANAEDAYLSALRLEPTHPGVLDAVRNLLAIQQEWQSLIRVLKAAEEATRDLSAKAALQCEIGKIYEEQVGDEVSALRYYESALELEPRITEAAEPLIDVYVRERRFERAIPLLEMVIGVFSQGSAPASELHRRQLQLAQAYDQLAQPERALAAYRNAYELDPNDMETLKGLGQLLYNREEWEQASKVLQALQLHHADKLETPELAEIYFRLGSVRKTLGEMRKASQYFEKTLELSPQHRPTLVNLVEVSEAQSKWEDVVHYTRWLLDAEDDATARFAHLSKMGDLLATKLNQPPAAVDAYEQALALEPKSVVILRKLLDLYTKTRQWHEAVDILKRIIEQEQDPGRIAKYYYTAAVIYRDEIDDPMQAVALFDETLDVDVKMLKAFEAIDRILTKQKEWKELSRAYRRMLHRVSEHDDGQMESVKTLLWQNLGEIYRTRLGDMETAIEAYKIAVGLNPSDEKLRLILAELYEKTGSDPEGAIEQHRKLIELDQFRVESYRVLFKSYIQTKQYDKAWCMAGALSFLQSASEQEETFYKKYLGAHMQPARGTFNEEMYKRLYHPRQDVLITYIMTVLGQGLRPMYSLSSIKDWGVHKKRDLVNLEEQTPFNNVYRYVAQTMQLLPAPLVYLKGDQAMGMRNANVDPAAVIIGGDVRQKSGDRELAFIIAKSLTWVMPRHYVGSIGQPTEFLKLLFMGLMDITDPSLGIGATLGEQGAPIKEELMALPGPMLMQAQKAMKQFLSKGQNPNLSEWVLAVEHTAIRMGLLICGDLHTAAGCIKSDLVPMGKASVKEKIRELVLFSISEEYFQLREELGLAIGK</sequence>
<feature type="repeat" description="TPR" evidence="1">
    <location>
        <begin position="3564"/>
        <end position="3597"/>
    </location>
</feature>
<organism evidence="3 4">
    <name type="scientific">Lujinxingia vulgaris</name>
    <dbReference type="NCBI Taxonomy" id="2600176"/>
    <lineage>
        <taxon>Bacteria</taxon>
        <taxon>Deltaproteobacteria</taxon>
        <taxon>Bradymonadales</taxon>
        <taxon>Lujinxingiaceae</taxon>
        <taxon>Lujinxingia</taxon>
    </lineage>
</organism>
<evidence type="ECO:0000313" key="3">
    <source>
        <dbReference type="EMBL" id="TXD38327.1"/>
    </source>
</evidence>
<dbReference type="SUPFAM" id="SSF48452">
    <property type="entry name" value="TPR-like"/>
    <property type="match status" value="11"/>
</dbReference>
<feature type="coiled-coil region" evidence="2">
    <location>
        <begin position="2819"/>
        <end position="2846"/>
    </location>
</feature>
<keyword evidence="2" id="KW-0175">Coiled coil</keyword>
<dbReference type="EMBL" id="VOSM01000002">
    <property type="protein sequence ID" value="TXD38327.1"/>
    <property type="molecule type" value="Genomic_DNA"/>
</dbReference>
<gene>
    <name evidence="3" type="ORF">FRC98_05380</name>
</gene>
<dbReference type="Pfam" id="PF13181">
    <property type="entry name" value="TPR_8"/>
    <property type="match status" value="3"/>
</dbReference>
<keyword evidence="4" id="KW-1185">Reference proteome</keyword>
<dbReference type="InterPro" id="IPR011990">
    <property type="entry name" value="TPR-like_helical_dom_sf"/>
</dbReference>
<feature type="coiled-coil region" evidence="2">
    <location>
        <begin position="408"/>
        <end position="466"/>
    </location>
</feature>
<dbReference type="Pfam" id="PF14559">
    <property type="entry name" value="TPR_19"/>
    <property type="match status" value="2"/>
</dbReference>
<dbReference type="OrthoDB" id="5244639at2"/>
<dbReference type="RefSeq" id="WP_146980269.1">
    <property type="nucleotide sequence ID" value="NZ_VOSM01000002.1"/>
</dbReference>
<dbReference type="PANTHER" id="PTHR12558">
    <property type="entry name" value="CELL DIVISION CYCLE 16,23,27"/>
    <property type="match status" value="1"/>
</dbReference>
<comment type="caution">
    <text evidence="3">The sequence shown here is derived from an EMBL/GenBank/DDBJ whole genome shotgun (WGS) entry which is preliminary data.</text>
</comment>
<dbReference type="PANTHER" id="PTHR12558:SF13">
    <property type="entry name" value="CELL DIVISION CYCLE PROTEIN 27 HOMOLOG"/>
    <property type="match status" value="1"/>
</dbReference>
<keyword evidence="1" id="KW-0802">TPR repeat</keyword>
<dbReference type="PROSITE" id="PS50005">
    <property type="entry name" value="TPR"/>
    <property type="match status" value="2"/>
</dbReference>
<feature type="repeat" description="TPR" evidence="1">
    <location>
        <begin position="3490"/>
        <end position="3523"/>
    </location>
</feature>
<dbReference type="Proteomes" id="UP000321412">
    <property type="component" value="Unassembled WGS sequence"/>
</dbReference>
<accession>A0A5C6XL50</accession>
<name>A0A5C6XL50_9DELT</name>
<reference evidence="3 4" key="1">
    <citation type="submission" date="2019-08" db="EMBL/GenBank/DDBJ databases">
        <title>Bradymonadales sp. TMQ4.</title>
        <authorList>
            <person name="Liang Q."/>
        </authorList>
    </citation>
    <scope>NUCLEOTIDE SEQUENCE [LARGE SCALE GENOMIC DNA]</scope>
    <source>
        <strain evidence="3 4">TMQ4</strain>
    </source>
</reference>
<feature type="coiled-coil region" evidence="2">
    <location>
        <begin position="342"/>
        <end position="382"/>
    </location>
</feature>
<evidence type="ECO:0000256" key="2">
    <source>
        <dbReference type="SAM" id="Coils"/>
    </source>
</evidence>
<dbReference type="SMART" id="SM00028">
    <property type="entry name" value="TPR"/>
    <property type="match status" value="29"/>
</dbReference>
<dbReference type="Pfam" id="PF13176">
    <property type="entry name" value="TPR_7"/>
    <property type="match status" value="2"/>
</dbReference>
<dbReference type="Pfam" id="PF13174">
    <property type="entry name" value="TPR_6"/>
    <property type="match status" value="1"/>
</dbReference>
<protein>
    <submittedName>
        <fullName evidence="3">Tetratricopeptide repeat protein</fullName>
    </submittedName>
</protein>
<dbReference type="InterPro" id="IPR019734">
    <property type="entry name" value="TPR_rpt"/>
</dbReference>
<proteinExistence type="predicted"/>
<evidence type="ECO:0000256" key="1">
    <source>
        <dbReference type="PROSITE-ProRule" id="PRU00339"/>
    </source>
</evidence>
<feature type="coiled-coil region" evidence="2">
    <location>
        <begin position="1014"/>
        <end position="1047"/>
    </location>
</feature>
<evidence type="ECO:0000313" key="4">
    <source>
        <dbReference type="Proteomes" id="UP000321412"/>
    </source>
</evidence>